<evidence type="ECO:0000256" key="5">
    <source>
        <dbReference type="SAM" id="MobiDB-lite"/>
    </source>
</evidence>
<feature type="domain" description="Radical SAM core" evidence="6">
    <location>
        <begin position="105"/>
        <end position="313"/>
    </location>
</feature>
<reference evidence="7" key="1">
    <citation type="journal article" date="2021" name="PeerJ">
        <title>Extensive microbial diversity within the chicken gut microbiome revealed by metagenomics and culture.</title>
        <authorList>
            <person name="Gilroy R."/>
            <person name="Ravi A."/>
            <person name="Getino M."/>
            <person name="Pursley I."/>
            <person name="Horton D.L."/>
            <person name="Alikhan N.F."/>
            <person name="Baker D."/>
            <person name="Gharbi K."/>
            <person name="Hall N."/>
            <person name="Watson M."/>
            <person name="Adriaenssens E.M."/>
            <person name="Foster-Nyarko E."/>
            <person name="Jarju S."/>
            <person name="Secka A."/>
            <person name="Antonio M."/>
            <person name="Oren A."/>
            <person name="Chaudhuri R.R."/>
            <person name="La Ragione R."/>
            <person name="Hildebrand F."/>
            <person name="Pallen M.J."/>
        </authorList>
    </citation>
    <scope>NUCLEOTIDE SEQUENCE</scope>
    <source>
        <strain evidence="7">421</strain>
    </source>
</reference>
<dbReference type="EMBL" id="DXGE01000006">
    <property type="protein sequence ID" value="HIW85135.1"/>
    <property type="molecule type" value="Genomic_DNA"/>
</dbReference>
<dbReference type="InterPro" id="IPR013785">
    <property type="entry name" value="Aldolase_TIM"/>
</dbReference>
<dbReference type="Pfam" id="PF04055">
    <property type="entry name" value="Radical_SAM"/>
    <property type="match status" value="1"/>
</dbReference>
<evidence type="ECO:0000256" key="3">
    <source>
        <dbReference type="ARBA" id="ARBA00023004"/>
    </source>
</evidence>
<dbReference type="SUPFAM" id="SSF102114">
    <property type="entry name" value="Radical SAM enzymes"/>
    <property type="match status" value="1"/>
</dbReference>
<dbReference type="GO" id="GO:0003824">
    <property type="term" value="F:catalytic activity"/>
    <property type="evidence" value="ECO:0007669"/>
    <property type="project" value="InterPro"/>
</dbReference>
<dbReference type="PROSITE" id="PS51918">
    <property type="entry name" value="RADICAL_SAM"/>
    <property type="match status" value="1"/>
</dbReference>
<reference evidence="7" key="2">
    <citation type="submission" date="2021-04" db="EMBL/GenBank/DDBJ databases">
        <authorList>
            <person name="Gilroy R."/>
        </authorList>
    </citation>
    <scope>NUCLEOTIDE SEQUENCE</scope>
    <source>
        <strain evidence="7">421</strain>
    </source>
</reference>
<dbReference type="GO" id="GO:0051536">
    <property type="term" value="F:iron-sulfur cluster binding"/>
    <property type="evidence" value="ECO:0007669"/>
    <property type="project" value="UniProtKB-KW"/>
</dbReference>
<dbReference type="Proteomes" id="UP000824205">
    <property type="component" value="Unassembled WGS sequence"/>
</dbReference>
<dbReference type="PANTHER" id="PTHR43524">
    <property type="entry name" value="RADICAL SAM SUPERFAMILY PROTEIN"/>
    <property type="match status" value="1"/>
</dbReference>
<keyword evidence="4" id="KW-0411">Iron-sulfur</keyword>
<protein>
    <submittedName>
        <fullName evidence="7">Radical SAM protein</fullName>
    </submittedName>
</protein>
<accession>A0A9D1RCT6</accession>
<dbReference type="SFLD" id="SFLDS00029">
    <property type="entry name" value="Radical_SAM"/>
    <property type="match status" value="1"/>
</dbReference>
<dbReference type="SFLD" id="SFLDG01067">
    <property type="entry name" value="SPASM/twitch_domain_containing"/>
    <property type="match status" value="1"/>
</dbReference>
<feature type="region of interest" description="Disordered" evidence="5">
    <location>
        <begin position="458"/>
        <end position="481"/>
    </location>
</feature>
<dbReference type="AlphaFoldDB" id="A0A9D1RCT6"/>
<proteinExistence type="predicted"/>
<organism evidence="7 8">
    <name type="scientific">Candidatus Eubacterium faecipullorum</name>
    <dbReference type="NCBI Taxonomy" id="2838571"/>
    <lineage>
        <taxon>Bacteria</taxon>
        <taxon>Bacillati</taxon>
        <taxon>Bacillota</taxon>
        <taxon>Clostridia</taxon>
        <taxon>Eubacteriales</taxon>
        <taxon>Eubacteriaceae</taxon>
        <taxon>Eubacterium</taxon>
    </lineage>
</organism>
<evidence type="ECO:0000313" key="8">
    <source>
        <dbReference type="Proteomes" id="UP000824205"/>
    </source>
</evidence>
<evidence type="ECO:0000256" key="4">
    <source>
        <dbReference type="ARBA" id="ARBA00023014"/>
    </source>
</evidence>
<dbReference type="Gene3D" id="3.20.20.70">
    <property type="entry name" value="Aldolase class I"/>
    <property type="match status" value="1"/>
</dbReference>
<keyword evidence="3" id="KW-0408">Iron</keyword>
<evidence type="ECO:0000256" key="2">
    <source>
        <dbReference type="ARBA" id="ARBA00022723"/>
    </source>
</evidence>
<gene>
    <name evidence="7" type="ORF">IAA48_01430</name>
</gene>
<dbReference type="CDD" id="cd21128">
    <property type="entry name" value="SPASM_rSAM"/>
    <property type="match status" value="1"/>
</dbReference>
<evidence type="ECO:0000256" key="1">
    <source>
        <dbReference type="ARBA" id="ARBA00022691"/>
    </source>
</evidence>
<evidence type="ECO:0000259" key="6">
    <source>
        <dbReference type="PROSITE" id="PS51918"/>
    </source>
</evidence>
<keyword evidence="1" id="KW-0949">S-adenosyl-L-methionine</keyword>
<keyword evidence="2" id="KW-0479">Metal-binding</keyword>
<dbReference type="CDD" id="cd01335">
    <property type="entry name" value="Radical_SAM"/>
    <property type="match status" value="1"/>
</dbReference>
<sequence>MRSLKETAMTIAVKQAVKYARKDFNKNAPKILSLLEAADVKKVNRSTYAGLHKVLDDPDNNWMQFARSLACDTNEDVLMKLIPPMMNVAINSYDIRMKSIEKYGCNVPWAILMDPTAACNLKCIGCWAAEYGHTSQLSYDDLARIISQGKELGTFMYLYTGGEPTMRRADLMRLCRENPDCVFMSFTNGTLIDDSFADEIGEVGNFLPAFSIEGYEEDNDFRRGDGTFKKCTAAMKRLKDRGIPFGASLCYTSKNTDVLSSDEYMDWLIDQGVKFAWFFTYMPTGAGAVTDLMVSPEQRATMYKKMHEWRRTKAIFALDFWNDGEYVQGCIAGGRHYFHINSNGDCEPCAFVHYSNVNIKECSVLDALRSPLFMEYKRNQPFNNNMLRPCPVLDNPGAISKMVAKTGAYSTEMVHPESANELFDKTIAAAKAWKVKADELFDRDEYIRKHVKDENMYNYEKSDEERDFSEFEKTETESAAE</sequence>
<dbReference type="PANTHER" id="PTHR43524:SF1">
    <property type="entry name" value="RADICAL SAM SUPERFAMILY PROTEIN"/>
    <property type="match status" value="1"/>
</dbReference>
<comment type="caution">
    <text evidence="7">The sequence shown here is derived from an EMBL/GenBank/DDBJ whole genome shotgun (WGS) entry which is preliminary data.</text>
</comment>
<dbReference type="GO" id="GO:0046872">
    <property type="term" value="F:metal ion binding"/>
    <property type="evidence" value="ECO:0007669"/>
    <property type="project" value="UniProtKB-KW"/>
</dbReference>
<dbReference type="InterPro" id="IPR007197">
    <property type="entry name" value="rSAM"/>
</dbReference>
<name>A0A9D1RCT6_9FIRM</name>
<evidence type="ECO:0000313" key="7">
    <source>
        <dbReference type="EMBL" id="HIW85135.1"/>
    </source>
</evidence>
<dbReference type="InterPro" id="IPR058240">
    <property type="entry name" value="rSAM_sf"/>
</dbReference>